<dbReference type="RefSeq" id="WP_005030271.1">
    <property type="nucleotide sequence ID" value="NZ_KE150238.1"/>
</dbReference>
<dbReference type="HOGENOM" id="CLU_862957_0_0_7"/>
<dbReference type="GeneID" id="78085021"/>
<dbReference type="OrthoDB" id="1634547at2"/>
<dbReference type="eggNOG" id="ENOG502Z8QR">
    <property type="taxonomic scope" value="Bacteria"/>
</dbReference>
<evidence type="ECO:0000313" key="3">
    <source>
        <dbReference type="Proteomes" id="UP000006034"/>
    </source>
</evidence>
<proteinExistence type="predicted"/>
<organism evidence="2 3">
    <name type="scientific">Bilophila wadsworthia (strain 3_1_6)</name>
    <dbReference type="NCBI Taxonomy" id="563192"/>
    <lineage>
        <taxon>Bacteria</taxon>
        <taxon>Pseudomonadati</taxon>
        <taxon>Thermodesulfobacteriota</taxon>
        <taxon>Desulfovibrionia</taxon>
        <taxon>Desulfovibrionales</taxon>
        <taxon>Desulfovibrionaceae</taxon>
        <taxon>Bilophila</taxon>
    </lineage>
</organism>
<keyword evidence="3" id="KW-1185">Reference proteome</keyword>
<dbReference type="Pfam" id="PF21703">
    <property type="entry name" value="Gp10A-like"/>
    <property type="match status" value="1"/>
</dbReference>
<name>E5YB63_BILW3</name>
<dbReference type="STRING" id="563192.HMPREF0179_03436"/>
<dbReference type="EMBL" id="ADCP02000001">
    <property type="protein sequence ID" value="EFV42759.1"/>
    <property type="molecule type" value="Genomic_DNA"/>
</dbReference>
<comment type="caution">
    <text evidence="2">The sequence shown here is derived from an EMBL/GenBank/DDBJ whole genome shotgun (WGS) entry which is preliminary data.</text>
</comment>
<sequence length="321" mass="35070">MAENLTLSRPGAQNLGNDPAKMFRDVFTGEVITAFDEHNIMKDWHRMRTITHGKSASFAVMGRANARYHDPGVAILGSNKIAANERTINVDNLLIADVAIYDLEDAMNHYDVRREYSKQLGVALAKRFDETTMRVAVLAARSSGIIDDEPGGSVIKGGATLATDGEKIAEAVFACSQTFDEKDVPEQERCLILRPAQFYLLNQTTKVLNRDWLGAGSYSDGKLDKIAGIKILMSNHLPKANITAAVDGEKNTYYGDFTNTLGLCMQSNAIATVKLKDLTVQQSGHDFNIVYQSTLMVAKYAMGHGVLNPSYAIELSTAAKA</sequence>
<dbReference type="InterPro" id="IPR049301">
    <property type="entry name" value="Capsid_Gp10A/Gp10B-like_dom"/>
</dbReference>
<evidence type="ECO:0000313" key="2">
    <source>
        <dbReference type="EMBL" id="EFV42759.1"/>
    </source>
</evidence>
<gene>
    <name evidence="2" type="ORF">HMPREF0179_03436</name>
</gene>
<accession>E5YB63</accession>
<evidence type="ECO:0000259" key="1">
    <source>
        <dbReference type="Pfam" id="PF21703"/>
    </source>
</evidence>
<dbReference type="AlphaFoldDB" id="E5YB63"/>
<protein>
    <recommendedName>
        <fullName evidence="1">Capsid Gp10A/Gp10B-like domain-containing protein</fullName>
    </recommendedName>
</protein>
<reference evidence="2 3" key="2">
    <citation type="submission" date="2013-04" db="EMBL/GenBank/DDBJ databases">
        <title>The Genome Sequence of Bilophila wadsworthia 3_1_6.</title>
        <authorList>
            <consortium name="The Broad Institute Genomics Platform"/>
            <person name="Earl A."/>
            <person name="Ward D."/>
            <person name="Feldgarden M."/>
            <person name="Gevers D."/>
            <person name="Sibley C."/>
            <person name="Strauss J."/>
            <person name="Allen-Vercoe E."/>
            <person name="Walker B."/>
            <person name="Young S."/>
            <person name="Zeng Q."/>
            <person name="Gargeya S."/>
            <person name="Fitzgerald M."/>
            <person name="Haas B."/>
            <person name="Abouelleil A."/>
            <person name="Allen A.W."/>
            <person name="Alvarado L."/>
            <person name="Arachchi H.M."/>
            <person name="Berlin A.M."/>
            <person name="Chapman S.B."/>
            <person name="Gainer-Dewar J."/>
            <person name="Goldberg J."/>
            <person name="Griggs A."/>
            <person name="Gujja S."/>
            <person name="Hansen M."/>
            <person name="Howarth C."/>
            <person name="Imamovic A."/>
            <person name="Ireland A."/>
            <person name="Larimer J."/>
            <person name="McCowan C."/>
            <person name="Murphy C."/>
            <person name="Pearson M."/>
            <person name="Poon T.W."/>
            <person name="Priest M."/>
            <person name="Roberts A."/>
            <person name="Saif S."/>
            <person name="Shea T."/>
            <person name="Sisk P."/>
            <person name="Sykes S."/>
            <person name="Wortman J."/>
            <person name="Nusbaum C."/>
            <person name="Birren B."/>
        </authorList>
    </citation>
    <scope>NUCLEOTIDE SEQUENCE [LARGE SCALE GENOMIC DNA]</scope>
    <source>
        <strain evidence="2 3">3_1_6</strain>
    </source>
</reference>
<dbReference type="Proteomes" id="UP000006034">
    <property type="component" value="Unassembled WGS sequence"/>
</dbReference>
<feature type="domain" description="Capsid Gp10A/Gp10B-like" evidence="1">
    <location>
        <begin position="57"/>
        <end position="315"/>
    </location>
</feature>
<reference evidence="2 3" key="1">
    <citation type="submission" date="2010-10" db="EMBL/GenBank/DDBJ databases">
        <authorList>
            <consortium name="The Broad Institute Genome Sequencing Platform"/>
            <person name="Ward D."/>
            <person name="Earl A."/>
            <person name="Feldgarden M."/>
            <person name="Young S.K."/>
            <person name="Gargeya S."/>
            <person name="Zeng Q."/>
            <person name="Alvarado L."/>
            <person name="Berlin A."/>
            <person name="Bochicchio J."/>
            <person name="Chapman S.B."/>
            <person name="Chen Z."/>
            <person name="Freedman E."/>
            <person name="Gellesch M."/>
            <person name="Goldberg J."/>
            <person name="Griggs A."/>
            <person name="Gujja S."/>
            <person name="Heilman E."/>
            <person name="Heiman D."/>
            <person name="Howarth C."/>
            <person name="Mehta T."/>
            <person name="Neiman D."/>
            <person name="Pearson M."/>
            <person name="Roberts A."/>
            <person name="Saif S."/>
            <person name="Shea T."/>
            <person name="Shenoy N."/>
            <person name="Sisk P."/>
            <person name="Stolte C."/>
            <person name="Sykes S."/>
            <person name="White J."/>
            <person name="Yandava C."/>
            <person name="Allen-Vercoe E."/>
            <person name="Sibley C."/>
            <person name="Ambrose C.E."/>
            <person name="Strauss J."/>
            <person name="Daigneault M."/>
            <person name="Haas B."/>
            <person name="Nusbaum C."/>
            <person name="Birren B."/>
        </authorList>
    </citation>
    <scope>NUCLEOTIDE SEQUENCE [LARGE SCALE GENOMIC DNA]</scope>
    <source>
        <strain evidence="2 3">3_1_6</strain>
    </source>
</reference>